<dbReference type="Pfam" id="PF02089">
    <property type="entry name" value="Palm_thioest"/>
    <property type="match status" value="1"/>
</dbReference>
<keyword evidence="1" id="KW-0472">Membrane</keyword>
<accession>A0ABT2T265</accession>
<feature type="transmembrane region" description="Helical" evidence="1">
    <location>
        <begin position="116"/>
        <end position="135"/>
    </location>
</feature>
<comment type="caution">
    <text evidence="2">The sequence shown here is derived from an EMBL/GenBank/DDBJ whole genome shotgun (WGS) entry which is preliminary data.</text>
</comment>
<organism evidence="2 3">
    <name type="scientific">Suilimivivens aceti</name>
    <dbReference type="NCBI Taxonomy" id="2981774"/>
    <lineage>
        <taxon>Bacteria</taxon>
        <taxon>Bacillati</taxon>
        <taxon>Bacillota</taxon>
        <taxon>Clostridia</taxon>
        <taxon>Lachnospirales</taxon>
        <taxon>Lachnospiraceae</taxon>
        <taxon>Suilimivivens</taxon>
    </lineage>
</organism>
<dbReference type="InterPro" id="IPR029058">
    <property type="entry name" value="AB_hydrolase_fold"/>
</dbReference>
<dbReference type="EMBL" id="JAOQKJ010000005">
    <property type="protein sequence ID" value="MCU6744361.1"/>
    <property type="molecule type" value="Genomic_DNA"/>
</dbReference>
<feature type="transmembrane region" description="Helical" evidence="1">
    <location>
        <begin position="155"/>
        <end position="172"/>
    </location>
</feature>
<dbReference type="Proteomes" id="UP001652432">
    <property type="component" value="Unassembled WGS sequence"/>
</dbReference>
<dbReference type="InterPro" id="IPR044294">
    <property type="entry name" value="Lipase-like"/>
</dbReference>
<dbReference type="SUPFAM" id="SSF53474">
    <property type="entry name" value="alpha/beta-Hydrolases"/>
    <property type="match status" value="1"/>
</dbReference>
<proteinExistence type="predicted"/>
<evidence type="ECO:0000313" key="3">
    <source>
        <dbReference type="Proteomes" id="UP001652432"/>
    </source>
</evidence>
<reference evidence="2 3" key="1">
    <citation type="journal article" date="2021" name="ISME Commun">
        <title>Automated analysis of genomic sequences facilitates high-throughput and comprehensive description of bacteria.</title>
        <authorList>
            <person name="Hitch T.C.A."/>
        </authorList>
    </citation>
    <scope>NUCLEOTIDE SEQUENCE [LARGE SCALE GENOMIC DNA]</scope>
    <source>
        <strain evidence="2 3">Sanger_18</strain>
    </source>
</reference>
<evidence type="ECO:0000313" key="2">
    <source>
        <dbReference type="EMBL" id="MCU6744361.1"/>
    </source>
</evidence>
<feature type="transmembrane region" description="Helical" evidence="1">
    <location>
        <begin position="40"/>
        <end position="62"/>
    </location>
</feature>
<sequence length="464" mass="52561">MKKLPFILLNFLIILYVNFISLYLEIFYHVRGAGAVSGMVLFDFSLLFNLLLAVFLLANIWIKTKKTPTKTIYLLHSGSHQLVLFLTSLCTSLVLTLCIFPGLYRANQSARDIKTTAILGIISLIHIILAETILFWNGMIRIFVSSTQLGIKRRILSVICAWIPGLNIYYLTKMIHITSLEAEQETEKWELNQARKESRVCETKYPILMVHGVFFRDFRYLNYWGRIAPELIRNGACVYFGNQQSAASVEECGRELAERIQQVCKETGCEKINIIAHSKGGLDSRSAITHFGAAPYVASLTTINTPHRGCLFADYLLSRIPEKTRNTVARTYNSTLKKLGDHDPDFLCAVTDLTASACEAFNRKTPDMPDILYESVMSYCKKAKSGKFPLNMSYPLVKHFDGINDGLVSVDSARWGSHFTLIEPAGRRGVSHGDMIDLYRENISGFDVREFYCQIAENLKRRSL</sequence>
<dbReference type="PANTHER" id="PTHR12482:SF62">
    <property type="entry name" value="LIPASE ROG1-RELATED"/>
    <property type="match status" value="1"/>
</dbReference>
<evidence type="ECO:0000256" key="1">
    <source>
        <dbReference type="SAM" id="Phobius"/>
    </source>
</evidence>
<keyword evidence="3" id="KW-1185">Reference proteome</keyword>
<name>A0ABT2T265_9FIRM</name>
<feature type="transmembrane region" description="Helical" evidence="1">
    <location>
        <begin position="82"/>
        <end position="104"/>
    </location>
</feature>
<protein>
    <submittedName>
        <fullName evidence="2">Triacylglycerol lipase</fullName>
    </submittedName>
</protein>
<feature type="transmembrane region" description="Helical" evidence="1">
    <location>
        <begin position="6"/>
        <end position="28"/>
    </location>
</feature>
<dbReference type="Gene3D" id="3.40.50.1820">
    <property type="entry name" value="alpha/beta hydrolase"/>
    <property type="match status" value="1"/>
</dbReference>
<keyword evidence="1" id="KW-1133">Transmembrane helix</keyword>
<keyword evidence="1" id="KW-0812">Transmembrane</keyword>
<dbReference type="RefSeq" id="WP_262574400.1">
    <property type="nucleotide sequence ID" value="NZ_JAOQKJ010000005.1"/>
</dbReference>
<gene>
    <name evidence="2" type="ORF">OCV77_07615</name>
</gene>
<dbReference type="PANTHER" id="PTHR12482">
    <property type="entry name" value="LIPASE ROG1-RELATED-RELATED"/>
    <property type="match status" value="1"/>
</dbReference>